<keyword evidence="6 12" id="KW-0547">Nucleotide-binding</keyword>
<dbReference type="GO" id="GO:0004641">
    <property type="term" value="F:phosphoribosylformylglycinamidine cyclo-ligase activity"/>
    <property type="evidence" value="ECO:0007669"/>
    <property type="project" value="UniProtKB-UniRule"/>
</dbReference>
<evidence type="ECO:0000256" key="2">
    <source>
        <dbReference type="ARBA" id="ARBA00010280"/>
    </source>
</evidence>
<dbReference type="AlphaFoldDB" id="A0A1S1V8I7"/>
<dbReference type="InterPro" id="IPR036676">
    <property type="entry name" value="PurM-like_C_sf"/>
</dbReference>
<dbReference type="Gene3D" id="3.30.1330.10">
    <property type="entry name" value="PurM-like, N-terminal domain"/>
    <property type="match status" value="1"/>
</dbReference>
<dbReference type="STRING" id="39480.EUAN_04940"/>
<dbReference type="EMBL" id="MKIE01000002">
    <property type="protein sequence ID" value="OHW62710.1"/>
    <property type="molecule type" value="Genomic_DNA"/>
</dbReference>
<reference evidence="15 16" key="1">
    <citation type="submission" date="2016-09" db="EMBL/GenBank/DDBJ databases">
        <title>Genome sequence of Eubacterium angustum.</title>
        <authorList>
            <person name="Poehlein A."/>
            <person name="Daniel R."/>
        </authorList>
    </citation>
    <scope>NUCLEOTIDE SEQUENCE [LARGE SCALE GENOMIC DNA]</scope>
    <source>
        <strain evidence="15 16">DSM 1989</strain>
    </source>
</reference>
<dbReference type="CDD" id="cd02196">
    <property type="entry name" value="PurM"/>
    <property type="match status" value="1"/>
</dbReference>
<dbReference type="InterPro" id="IPR016188">
    <property type="entry name" value="PurM-like_N"/>
</dbReference>
<evidence type="ECO:0000259" key="14">
    <source>
        <dbReference type="Pfam" id="PF02769"/>
    </source>
</evidence>
<dbReference type="OrthoDB" id="9802507at2"/>
<evidence type="ECO:0000256" key="5">
    <source>
        <dbReference type="ARBA" id="ARBA00022598"/>
    </source>
</evidence>
<dbReference type="FunFam" id="3.90.650.10:FF:000001">
    <property type="entry name" value="Phosphoribosylformylglycinamidine cyclo-ligase"/>
    <property type="match status" value="1"/>
</dbReference>
<dbReference type="HAMAP" id="MF_00741">
    <property type="entry name" value="AIRS"/>
    <property type="match status" value="1"/>
</dbReference>
<dbReference type="InterPro" id="IPR036921">
    <property type="entry name" value="PurM-like_N_sf"/>
</dbReference>
<dbReference type="PANTHER" id="PTHR10520:SF12">
    <property type="entry name" value="TRIFUNCTIONAL PURINE BIOSYNTHETIC PROTEIN ADENOSINE-3"/>
    <property type="match status" value="1"/>
</dbReference>
<evidence type="ECO:0000256" key="3">
    <source>
        <dbReference type="ARBA" id="ARBA00013047"/>
    </source>
</evidence>
<comment type="similarity">
    <text evidence="2 12">Belongs to the AIR synthase family.</text>
</comment>
<comment type="catalytic activity">
    <reaction evidence="11 12">
        <text>2-formamido-N(1)-(5-O-phospho-beta-D-ribosyl)acetamidine + ATP = 5-amino-1-(5-phospho-beta-D-ribosyl)imidazole + ADP + phosphate + H(+)</text>
        <dbReference type="Rhea" id="RHEA:23032"/>
        <dbReference type="ChEBI" id="CHEBI:15378"/>
        <dbReference type="ChEBI" id="CHEBI:30616"/>
        <dbReference type="ChEBI" id="CHEBI:43474"/>
        <dbReference type="ChEBI" id="CHEBI:137981"/>
        <dbReference type="ChEBI" id="CHEBI:147287"/>
        <dbReference type="ChEBI" id="CHEBI:456216"/>
        <dbReference type="EC" id="6.3.3.1"/>
    </reaction>
</comment>
<keyword evidence="5 12" id="KW-0436">Ligase</keyword>
<comment type="pathway">
    <text evidence="1 12">Purine metabolism; IMP biosynthesis via de novo pathway; 5-amino-1-(5-phospho-D-ribosyl)imidazole from N(2)-formyl-N(1)-(5-phospho-D-ribosyl)glycinamide: step 2/2.</text>
</comment>
<dbReference type="Gene3D" id="3.90.650.10">
    <property type="entry name" value="PurM-like C-terminal domain"/>
    <property type="match status" value="1"/>
</dbReference>
<dbReference type="SUPFAM" id="SSF56042">
    <property type="entry name" value="PurM C-terminal domain-like"/>
    <property type="match status" value="1"/>
</dbReference>
<evidence type="ECO:0000256" key="7">
    <source>
        <dbReference type="ARBA" id="ARBA00022840"/>
    </source>
</evidence>
<dbReference type="InterPro" id="IPR004733">
    <property type="entry name" value="PurM_cligase"/>
</dbReference>
<dbReference type="EC" id="6.3.3.1" evidence="3 12"/>
<feature type="domain" description="PurM-like N-terminal" evidence="13">
    <location>
        <begin position="59"/>
        <end position="164"/>
    </location>
</feature>
<evidence type="ECO:0000256" key="12">
    <source>
        <dbReference type="HAMAP-Rule" id="MF_00741"/>
    </source>
</evidence>
<evidence type="ECO:0000256" key="9">
    <source>
        <dbReference type="ARBA" id="ARBA00032931"/>
    </source>
</evidence>
<evidence type="ECO:0000313" key="16">
    <source>
        <dbReference type="Proteomes" id="UP000180254"/>
    </source>
</evidence>
<dbReference type="GO" id="GO:0004637">
    <property type="term" value="F:phosphoribosylamine-glycine ligase activity"/>
    <property type="evidence" value="ECO:0007669"/>
    <property type="project" value="TreeGrafter"/>
</dbReference>
<feature type="domain" description="PurM-like C-terminal" evidence="14">
    <location>
        <begin position="177"/>
        <end position="338"/>
    </location>
</feature>
<dbReference type="PANTHER" id="PTHR10520">
    <property type="entry name" value="TRIFUNCTIONAL PURINE BIOSYNTHETIC PROTEIN ADENOSINE-3-RELATED"/>
    <property type="match status" value="1"/>
</dbReference>
<dbReference type="Pfam" id="PF00586">
    <property type="entry name" value="AIRS"/>
    <property type="match status" value="1"/>
</dbReference>
<evidence type="ECO:0000259" key="13">
    <source>
        <dbReference type="Pfam" id="PF00586"/>
    </source>
</evidence>
<dbReference type="GO" id="GO:0005524">
    <property type="term" value="F:ATP binding"/>
    <property type="evidence" value="ECO:0007669"/>
    <property type="project" value="UniProtKB-KW"/>
</dbReference>
<evidence type="ECO:0000256" key="10">
    <source>
        <dbReference type="ARBA" id="ARBA00033093"/>
    </source>
</evidence>
<keyword evidence="16" id="KW-1185">Reference proteome</keyword>
<dbReference type="UniPathway" id="UPA00074">
    <property type="reaction ID" value="UER00129"/>
</dbReference>
<evidence type="ECO:0000256" key="6">
    <source>
        <dbReference type="ARBA" id="ARBA00022741"/>
    </source>
</evidence>
<evidence type="ECO:0000256" key="1">
    <source>
        <dbReference type="ARBA" id="ARBA00004686"/>
    </source>
</evidence>
<dbReference type="Pfam" id="PF02769">
    <property type="entry name" value="AIRS_C"/>
    <property type="match status" value="1"/>
</dbReference>
<dbReference type="Proteomes" id="UP000180254">
    <property type="component" value="Unassembled WGS sequence"/>
</dbReference>
<dbReference type="GO" id="GO:0005829">
    <property type="term" value="C:cytosol"/>
    <property type="evidence" value="ECO:0007669"/>
    <property type="project" value="TreeGrafter"/>
</dbReference>
<dbReference type="GO" id="GO:0006189">
    <property type="term" value="P:'de novo' IMP biosynthetic process"/>
    <property type="evidence" value="ECO:0007669"/>
    <property type="project" value="UniProtKB-UniRule"/>
</dbReference>
<evidence type="ECO:0000256" key="8">
    <source>
        <dbReference type="ARBA" id="ARBA00031908"/>
    </source>
</evidence>
<name>A0A1S1V8I7_9FIRM</name>
<keyword evidence="12" id="KW-0658">Purine biosynthesis</keyword>
<dbReference type="SUPFAM" id="SSF55326">
    <property type="entry name" value="PurM N-terminal domain-like"/>
    <property type="match status" value="1"/>
</dbReference>
<dbReference type="InterPro" id="IPR010918">
    <property type="entry name" value="PurM-like_C_dom"/>
</dbReference>
<gene>
    <name evidence="12 15" type="primary">purM</name>
    <name evidence="15" type="ORF">EUAN_04940</name>
</gene>
<dbReference type="GO" id="GO:0046084">
    <property type="term" value="P:adenine biosynthetic process"/>
    <property type="evidence" value="ECO:0007669"/>
    <property type="project" value="TreeGrafter"/>
</dbReference>
<proteinExistence type="inferred from homology"/>
<protein>
    <recommendedName>
        <fullName evidence="4 12">Phosphoribosylformylglycinamidine cyclo-ligase</fullName>
        <ecNumber evidence="3 12">6.3.3.1</ecNumber>
    </recommendedName>
    <alternativeName>
        <fullName evidence="9 12">AIR synthase</fullName>
    </alternativeName>
    <alternativeName>
        <fullName evidence="10 12">AIRS</fullName>
    </alternativeName>
    <alternativeName>
        <fullName evidence="8 12">Phosphoribosyl-aminoimidazole synthetase</fullName>
    </alternativeName>
</protein>
<evidence type="ECO:0000313" key="15">
    <source>
        <dbReference type="EMBL" id="OHW62710.1"/>
    </source>
</evidence>
<comment type="subcellular location">
    <subcellularLocation>
        <location evidence="12">Cytoplasm</location>
    </subcellularLocation>
</comment>
<organism evidence="15 16">
    <name type="scientific">Andreesenia angusta</name>
    <dbReference type="NCBI Taxonomy" id="39480"/>
    <lineage>
        <taxon>Bacteria</taxon>
        <taxon>Bacillati</taxon>
        <taxon>Bacillota</taxon>
        <taxon>Tissierellia</taxon>
        <taxon>Tissierellales</taxon>
        <taxon>Gottschalkiaceae</taxon>
        <taxon>Andreesenia</taxon>
    </lineage>
</organism>
<accession>A0A1S1V8I7</accession>
<keyword evidence="7 12" id="KW-0067">ATP-binding</keyword>
<comment type="caution">
    <text evidence="15">The sequence shown here is derived from an EMBL/GenBank/DDBJ whole genome shotgun (WGS) entry which is preliminary data.</text>
</comment>
<dbReference type="FunFam" id="3.30.1330.10:FF:000001">
    <property type="entry name" value="Phosphoribosylformylglycinamidine cyclo-ligase"/>
    <property type="match status" value="1"/>
</dbReference>
<dbReference type="NCBIfam" id="TIGR00878">
    <property type="entry name" value="purM"/>
    <property type="match status" value="1"/>
</dbReference>
<keyword evidence="12" id="KW-0963">Cytoplasm</keyword>
<sequence>MVKEKLSYRDSGVDIEEGARAVEMMKSHVKSTYSEDVLCDIGGFGGLFSLNLKGIENPVLVSGTDGVGTKLKLAFMAEKHDTVGIDLVGMCVNDILCQGARPLFFLDYLATGKLEAGKVSEIVGGIADGCNQAGMALIGGETAEMPGFYTEGEYDLAGFAVGIVDRDKIVDGRDIVDGDVLIGLPSSGIHSNGYSLVREIFLNRGNCDLNEYSESLGGTLGEVLLRPTRIYVKPVLDVLDKFKVKGMVHVTGGGFYENIPRVLPENMGAEITLGSWDVPEIFGEVKRMGNINEDEMYRTFNMGIGYILFVEPGIKKAVIESLEDMGECSYEIGKVRAGIDGVKLCQG</sequence>
<evidence type="ECO:0000256" key="4">
    <source>
        <dbReference type="ARBA" id="ARBA00020367"/>
    </source>
</evidence>
<evidence type="ECO:0000256" key="11">
    <source>
        <dbReference type="ARBA" id="ARBA00049057"/>
    </source>
</evidence>